<name>A0A0H3FYJ6_ZYMMA</name>
<protein>
    <submittedName>
        <fullName evidence="2">Uncharacterized protein</fullName>
    </submittedName>
</protein>
<sequence>MMLRLPIAATSVADWMRRAAMAVNNLMTNVEQQSSQMESRYHCPIPASDNAPDNPEKGQWFFNKTSQKAMMWDGTQWQNLWE</sequence>
<feature type="region of interest" description="Disordered" evidence="1">
    <location>
        <begin position="37"/>
        <end position="56"/>
    </location>
</feature>
<evidence type="ECO:0000313" key="2">
    <source>
        <dbReference type="EMBL" id="AEH62764.1"/>
    </source>
</evidence>
<dbReference type="HOGENOM" id="CLU_2557591_0_0_5"/>
<dbReference type="OrthoDB" id="7596827at2"/>
<evidence type="ECO:0000256" key="1">
    <source>
        <dbReference type="SAM" id="MobiDB-lite"/>
    </source>
</evidence>
<accession>A0A0H3FYJ6</accession>
<dbReference type="Proteomes" id="UP000001494">
    <property type="component" value="Chromosome"/>
</dbReference>
<organism evidence="2 3">
    <name type="scientific">Zymomonas mobilis subsp. mobilis (strain ATCC 10988 / DSM 424 / LMG 404 / NCIMB 8938 / NRRL B-806 / ZM1)</name>
    <dbReference type="NCBI Taxonomy" id="555217"/>
    <lineage>
        <taxon>Bacteria</taxon>
        <taxon>Pseudomonadati</taxon>
        <taxon>Pseudomonadota</taxon>
        <taxon>Alphaproteobacteria</taxon>
        <taxon>Sphingomonadales</taxon>
        <taxon>Zymomonadaceae</taxon>
        <taxon>Zymomonas</taxon>
    </lineage>
</organism>
<proteinExistence type="predicted"/>
<dbReference type="AlphaFoldDB" id="A0A0H3FYJ6"/>
<dbReference type="RefSeq" id="WP_014500787.1">
    <property type="nucleotide sequence ID" value="NC_017262.1"/>
</dbReference>
<evidence type="ECO:0000313" key="3">
    <source>
        <dbReference type="Proteomes" id="UP000001494"/>
    </source>
</evidence>
<dbReference type="EMBL" id="CP002850">
    <property type="protein sequence ID" value="AEH62764.1"/>
    <property type="molecule type" value="Genomic_DNA"/>
</dbReference>
<reference evidence="2 3" key="1">
    <citation type="journal article" date="2011" name="J. Bacteriol.">
        <title>Genome sequence of the ethanol-producing Zymomonas mobilis subsp. mobilis lectotype strain ATCC 10988.</title>
        <authorList>
            <person name="Pappas K.M."/>
            <person name="Kouvelis V.N."/>
            <person name="Saunders E."/>
            <person name="Brettin T.S."/>
            <person name="Bruce D."/>
            <person name="Detter C."/>
            <person name="Balakireva M."/>
            <person name="Han C.S."/>
            <person name="Savvakis G."/>
            <person name="Kyrpides N.C."/>
            <person name="Typas M.A."/>
        </authorList>
    </citation>
    <scope>NUCLEOTIDE SEQUENCE [LARGE SCALE GENOMIC DNA]</scope>
    <source>
        <strain evidence="3">ATCC 10988 / DSM 424 / CCUG 17860 / LMG 404 / NCIMB 8938 / NRRL B-806 / ZM1</strain>
    </source>
</reference>
<dbReference type="KEGG" id="zmm:Zmob_0929"/>
<gene>
    <name evidence="2" type="ordered locus">Zmob_0929</name>
</gene>